<protein>
    <submittedName>
        <fullName evidence="1">Uncharacterized protein</fullName>
    </submittedName>
</protein>
<comment type="caution">
    <text evidence="1">The sequence shown here is derived from an EMBL/GenBank/DDBJ whole genome shotgun (WGS) entry which is preliminary data.</text>
</comment>
<evidence type="ECO:0000313" key="1">
    <source>
        <dbReference type="EMBL" id="MBJ8341224.1"/>
    </source>
</evidence>
<reference evidence="1" key="1">
    <citation type="submission" date="2020-12" db="EMBL/GenBank/DDBJ databases">
        <title>Antrihabitans popcorni sp. nov. and Antrihabitans auranticaus sp. nov., isolated from a larva cave.</title>
        <authorList>
            <person name="Lee S.D."/>
            <person name="Kim I.S."/>
        </authorList>
    </citation>
    <scope>NUCLEOTIDE SEQUENCE</scope>
    <source>
        <strain evidence="1">YC3-6</strain>
    </source>
</reference>
<evidence type="ECO:0000313" key="2">
    <source>
        <dbReference type="Proteomes" id="UP000655868"/>
    </source>
</evidence>
<dbReference type="AlphaFoldDB" id="A0A934NTX2"/>
<dbReference type="RefSeq" id="WP_199706116.1">
    <property type="nucleotide sequence ID" value="NZ_JAEMNV010000007.1"/>
</dbReference>
<dbReference type="Proteomes" id="UP000655868">
    <property type="component" value="Unassembled WGS sequence"/>
</dbReference>
<keyword evidence="2" id="KW-1185">Reference proteome</keyword>
<name>A0A934NTX2_9NOCA</name>
<gene>
    <name evidence="1" type="ORF">JGU71_20265</name>
</gene>
<organism evidence="1 2">
    <name type="scientific">Antrihabitans stalagmiti</name>
    <dbReference type="NCBI Taxonomy" id="2799499"/>
    <lineage>
        <taxon>Bacteria</taxon>
        <taxon>Bacillati</taxon>
        <taxon>Actinomycetota</taxon>
        <taxon>Actinomycetes</taxon>
        <taxon>Mycobacteriales</taxon>
        <taxon>Nocardiaceae</taxon>
        <taxon>Antrihabitans</taxon>
    </lineage>
</organism>
<dbReference type="EMBL" id="JAEMNV010000007">
    <property type="protein sequence ID" value="MBJ8341224.1"/>
    <property type="molecule type" value="Genomic_DNA"/>
</dbReference>
<sequence>MDGFDERRRIRSYTLEGSGQKRRGRIVQVHGIAYELNIAKGQPLT</sequence>
<accession>A0A934NTX2</accession>
<proteinExistence type="predicted"/>